<dbReference type="InterPro" id="IPR043132">
    <property type="entry name" value="BCAT-like_C"/>
</dbReference>
<proteinExistence type="inferred from homology"/>
<evidence type="ECO:0000256" key="10">
    <source>
        <dbReference type="NCBIfam" id="TIGR03461"/>
    </source>
</evidence>
<dbReference type="Gene3D" id="3.30.470.10">
    <property type="match status" value="1"/>
</dbReference>
<dbReference type="Proteomes" id="UP000036102">
    <property type="component" value="Unassembled WGS sequence"/>
</dbReference>
<comment type="similarity">
    <text evidence="2">Belongs to the class-IV pyridoxal-phosphate-dependent aminotransferase family.</text>
</comment>
<evidence type="ECO:0000256" key="2">
    <source>
        <dbReference type="ARBA" id="ARBA00009320"/>
    </source>
</evidence>
<evidence type="ECO:0000256" key="6">
    <source>
        <dbReference type="ARBA" id="ARBA00023239"/>
    </source>
</evidence>
<organism evidence="11 12">
    <name type="scientific">Marinobacter subterrani</name>
    <dbReference type="NCBI Taxonomy" id="1658765"/>
    <lineage>
        <taxon>Bacteria</taxon>
        <taxon>Pseudomonadati</taxon>
        <taxon>Pseudomonadota</taxon>
        <taxon>Gammaproteobacteria</taxon>
        <taxon>Pseudomonadales</taxon>
        <taxon>Marinobacteraceae</taxon>
        <taxon>Marinobacter</taxon>
    </lineage>
</organism>
<comment type="subunit">
    <text evidence="3">Homodimer.</text>
</comment>
<dbReference type="RefSeq" id="WP_048495013.1">
    <property type="nucleotide sequence ID" value="NZ_LFBU01000001.1"/>
</dbReference>
<keyword evidence="6 11" id="KW-0456">Lyase</keyword>
<evidence type="ECO:0000256" key="4">
    <source>
        <dbReference type="ARBA" id="ARBA00022898"/>
    </source>
</evidence>
<dbReference type="NCBIfam" id="TIGR03461">
    <property type="entry name" value="pabC_Proteo"/>
    <property type="match status" value="1"/>
</dbReference>
<dbReference type="GO" id="GO:0046656">
    <property type="term" value="P:folic acid biosynthetic process"/>
    <property type="evidence" value="ECO:0007669"/>
    <property type="project" value="UniProtKB-KW"/>
</dbReference>
<dbReference type="Pfam" id="PF01063">
    <property type="entry name" value="Aminotran_4"/>
    <property type="match status" value="1"/>
</dbReference>
<dbReference type="OrthoDB" id="9805628at2"/>
<dbReference type="InterPro" id="IPR001544">
    <property type="entry name" value="Aminotrans_IV"/>
</dbReference>
<protein>
    <recommendedName>
        <fullName evidence="8 10">Aminodeoxychorismate lyase</fullName>
        <ecNumber evidence="8 10">4.1.3.38</ecNumber>
    </recommendedName>
</protein>
<comment type="caution">
    <text evidence="11">The sequence shown here is derived from an EMBL/GenBank/DDBJ whole genome shotgun (WGS) entry which is preliminary data.</text>
</comment>
<accession>A0A0J7J9H2</accession>
<dbReference type="AlphaFoldDB" id="A0A0J7J9H2"/>
<comment type="cofactor">
    <cofactor evidence="1">
        <name>pyridoxal 5'-phosphate</name>
        <dbReference type="ChEBI" id="CHEBI:597326"/>
    </cofactor>
</comment>
<keyword evidence="5" id="KW-0289">Folate biosynthesis</keyword>
<evidence type="ECO:0000256" key="8">
    <source>
        <dbReference type="ARBA" id="ARBA00035676"/>
    </source>
</evidence>
<comment type="pathway">
    <text evidence="7">Cofactor biosynthesis; tetrahydrofolate biosynthesis; 4-aminobenzoate from chorismate: step 2/2.</text>
</comment>
<comment type="catalytic activity">
    <reaction evidence="9">
        <text>4-amino-4-deoxychorismate = 4-aminobenzoate + pyruvate + H(+)</text>
        <dbReference type="Rhea" id="RHEA:16201"/>
        <dbReference type="ChEBI" id="CHEBI:15361"/>
        <dbReference type="ChEBI" id="CHEBI:15378"/>
        <dbReference type="ChEBI" id="CHEBI:17836"/>
        <dbReference type="ChEBI" id="CHEBI:58406"/>
        <dbReference type="EC" id="4.1.3.38"/>
    </reaction>
</comment>
<dbReference type="InterPro" id="IPR017824">
    <property type="entry name" value="Aminodeoxychorismate_lyase_IV"/>
</dbReference>
<dbReference type="EC" id="4.1.3.38" evidence="8 10"/>
<dbReference type="GO" id="GO:0008153">
    <property type="term" value="P:4-aminobenzoate biosynthetic process"/>
    <property type="evidence" value="ECO:0007669"/>
    <property type="project" value="UniProtKB-UniRule"/>
</dbReference>
<dbReference type="GO" id="GO:0008696">
    <property type="term" value="F:4-amino-4-deoxychorismate lyase activity"/>
    <property type="evidence" value="ECO:0007669"/>
    <property type="project" value="UniProtKB-UniRule"/>
</dbReference>
<evidence type="ECO:0000256" key="3">
    <source>
        <dbReference type="ARBA" id="ARBA00011738"/>
    </source>
</evidence>
<keyword evidence="4" id="KW-0663">Pyridoxal phosphate</keyword>
<gene>
    <name evidence="11" type="ORF">Msub_11040</name>
</gene>
<dbReference type="PANTHER" id="PTHR42743:SF2">
    <property type="entry name" value="AMINODEOXYCHORISMATE LYASE"/>
    <property type="match status" value="1"/>
</dbReference>
<dbReference type="InterPro" id="IPR043131">
    <property type="entry name" value="BCAT-like_N"/>
</dbReference>
<dbReference type="PATRIC" id="fig|1658765.3.peg.1031"/>
<dbReference type="GO" id="GO:0030170">
    <property type="term" value="F:pyridoxal phosphate binding"/>
    <property type="evidence" value="ECO:0007669"/>
    <property type="project" value="InterPro"/>
</dbReference>
<dbReference type="InterPro" id="IPR036038">
    <property type="entry name" value="Aminotransferase-like"/>
</dbReference>
<name>A0A0J7J9H2_9GAMM</name>
<reference evidence="11 12" key="1">
    <citation type="submission" date="2015-06" db="EMBL/GenBank/DDBJ databases">
        <title>Marinobacter subterrani, a genetically tractable neutrophilic iron-oxidizing strain isolated from the Soudan Iron Mine.</title>
        <authorList>
            <person name="Bonis B.M."/>
            <person name="Gralnick J.A."/>
        </authorList>
    </citation>
    <scope>NUCLEOTIDE SEQUENCE [LARGE SCALE GENOMIC DNA]</scope>
    <source>
        <strain evidence="11 12">JG233</strain>
    </source>
</reference>
<evidence type="ECO:0000256" key="9">
    <source>
        <dbReference type="ARBA" id="ARBA00049529"/>
    </source>
</evidence>
<dbReference type="GO" id="GO:0005829">
    <property type="term" value="C:cytosol"/>
    <property type="evidence" value="ECO:0007669"/>
    <property type="project" value="TreeGrafter"/>
</dbReference>
<evidence type="ECO:0000256" key="7">
    <source>
        <dbReference type="ARBA" id="ARBA00035633"/>
    </source>
</evidence>
<dbReference type="EMBL" id="LFBU01000001">
    <property type="protein sequence ID" value="KMQ74847.1"/>
    <property type="molecule type" value="Genomic_DNA"/>
</dbReference>
<evidence type="ECO:0000256" key="5">
    <source>
        <dbReference type="ARBA" id="ARBA00022909"/>
    </source>
</evidence>
<dbReference type="InterPro" id="IPR050571">
    <property type="entry name" value="Class-IV_PLP-Dep_Aminotrnsfr"/>
</dbReference>
<evidence type="ECO:0000256" key="1">
    <source>
        <dbReference type="ARBA" id="ARBA00001933"/>
    </source>
</evidence>
<evidence type="ECO:0000313" key="12">
    <source>
        <dbReference type="Proteomes" id="UP000036102"/>
    </source>
</evidence>
<dbReference type="STRING" id="1658765.Msub_11040"/>
<sequence>MVALRLFWAEAGGLPADDRGLAYGDGLFETIRMAGQKGVLLSRHLERMVRDARRLGIKVSRQELATVCTQAGQRFAERFNDQDWVLKLTLTRGAGGRGYRPDPGMAPNLLVSASPMPPAADASGVMVDFSRVPLTVNPLLAGIKSLSRLEQVMAAAELGSALFEVIMSDSDGNLVEGTRTNLLLRKNDTWITPPSACLAVAGVLRQWLLERLRQSGQAVFERPLTVPDVLGSECQGLFLLNSVLGIVPVRTIAGHDLPVDGVLATIFNPLELLE</sequence>
<dbReference type="Gene3D" id="3.20.10.10">
    <property type="entry name" value="D-amino Acid Aminotransferase, subunit A, domain 2"/>
    <property type="match status" value="1"/>
</dbReference>
<dbReference type="SUPFAM" id="SSF56752">
    <property type="entry name" value="D-aminoacid aminotransferase-like PLP-dependent enzymes"/>
    <property type="match status" value="1"/>
</dbReference>
<keyword evidence="12" id="KW-1185">Reference proteome</keyword>
<dbReference type="PANTHER" id="PTHR42743">
    <property type="entry name" value="AMINO-ACID AMINOTRANSFERASE"/>
    <property type="match status" value="1"/>
</dbReference>
<evidence type="ECO:0000313" key="11">
    <source>
        <dbReference type="EMBL" id="KMQ74847.1"/>
    </source>
</evidence>